<accession>A0A8H4P8H7</accession>
<dbReference type="EMBL" id="JAADYS010001409">
    <property type="protein sequence ID" value="KAF4463185.1"/>
    <property type="molecule type" value="Genomic_DNA"/>
</dbReference>
<name>A0A8H4P8H7_9HYPO</name>
<dbReference type="OrthoDB" id="5095447at2759"/>
<sequence>MCMYSRIVYSCRHERWGLRVKPCQASEDFHAGNVSEDCKTRQPHALTSRRLERKCYKCAAVDTKLVEAKKKLDSIREMLMEKQRQERQKKKMEEGEETALADQSEEEKGGHQKDEKNGSAEQKDSAPEGGD</sequence>
<feature type="compositionally biased region" description="Acidic residues" evidence="1">
    <location>
        <begin position="94"/>
        <end position="105"/>
    </location>
</feature>
<feature type="compositionally biased region" description="Basic and acidic residues" evidence="1">
    <location>
        <begin position="106"/>
        <end position="131"/>
    </location>
</feature>
<protein>
    <submittedName>
        <fullName evidence="2">Uncharacterized protein</fullName>
    </submittedName>
</protein>
<evidence type="ECO:0000313" key="2">
    <source>
        <dbReference type="EMBL" id="KAF4463185.1"/>
    </source>
</evidence>
<evidence type="ECO:0000256" key="1">
    <source>
        <dbReference type="SAM" id="MobiDB-lite"/>
    </source>
</evidence>
<dbReference type="AlphaFoldDB" id="A0A8H4P8H7"/>
<proteinExistence type="predicted"/>
<organism evidence="2 3">
    <name type="scientific">Fusarium albosuccineum</name>
    <dbReference type="NCBI Taxonomy" id="1237068"/>
    <lineage>
        <taxon>Eukaryota</taxon>
        <taxon>Fungi</taxon>
        <taxon>Dikarya</taxon>
        <taxon>Ascomycota</taxon>
        <taxon>Pezizomycotina</taxon>
        <taxon>Sordariomycetes</taxon>
        <taxon>Hypocreomycetidae</taxon>
        <taxon>Hypocreales</taxon>
        <taxon>Nectriaceae</taxon>
        <taxon>Fusarium</taxon>
        <taxon>Fusarium decemcellulare species complex</taxon>
    </lineage>
</organism>
<reference evidence="2 3" key="1">
    <citation type="submission" date="2020-01" db="EMBL/GenBank/DDBJ databases">
        <title>Identification and distribution of gene clusters putatively required for synthesis of sphingolipid metabolism inhibitors in phylogenetically diverse species of the filamentous fungus Fusarium.</title>
        <authorList>
            <person name="Kim H.-S."/>
            <person name="Busman M."/>
            <person name="Brown D.W."/>
            <person name="Divon H."/>
            <person name="Uhlig S."/>
            <person name="Proctor R.H."/>
        </authorList>
    </citation>
    <scope>NUCLEOTIDE SEQUENCE [LARGE SCALE GENOMIC DNA]</scope>
    <source>
        <strain evidence="2 3">NRRL 20459</strain>
    </source>
</reference>
<keyword evidence="3" id="KW-1185">Reference proteome</keyword>
<feature type="region of interest" description="Disordered" evidence="1">
    <location>
        <begin position="79"/>
        <end position="131"/>
    </location>
</feature>
<comment type="caution">
    <text evidence="2">The sequence shown here is derived from an EMBL/GenBank/DDBJ whole genome shotgun (WGS) entry which is preliminary data.</text>
</comment>
<dbReference type="Proteomes" id="UP000554235">
    <property type="component" value="Unassembled WGS sequence"/>
</dbReference>
<gene>
    <name evidence="2" type="ORF">FALBO_9998</name>
</gene>
<evidence type="ECO:0000313" key="3">
    <source>
        <dbReference type="Proteomes" id="UP000554235"/>
    </source>
</evidence>